<comment type="caution">
    <text evidence="9">The sequence shown here is derived from an EMBL/GenBank/DDBJ whole genome shotgun (WGS) entry which is preliminary data.</text>
</comment>
<accession>A0A0M2R174</accession>
<keyword evidence="3" id="KW-0808">Transferase</keyword>
<feature type="transmembrane region" description="Helical" evidence="8">
    <location>
        <begin position="372"/>
        <end position="394"/>
    </location>
</feature>
<evidence type="ECO:0000256" key="6">
    <source>
        <dbReference type="ARBA" id="ARBA00023136"/>
    </source>
</evidence>
<evidence type="ECO:0000256" key="4">
    <source>
        <dbReference type="ARBA" id="ARBA00022692"/>
    </source>
</evidence>
<proteinExistence type="inferred from homology"/>
<evidence type="ECO:0000313" key="10">
    <source>
        <dbReference type="Proteomes" id="UP000034491"/>
    </source>
</evidence>
<feature type="transmembrane region" description="Helical" evidence="8">
    <location>
        <begin position="118"/>
        <end position="140"/>
    </location>
</feature>
<feature type="transmembrane region" description="Helical" evidence="8">
    <location>
        <begin position="290"/>
        <end position="311"/>
    </location>
</feature>
<dbReference type="InterPro" id="IPR018584">
    <property type="entry name" value="GT87"/>
</dbReference>
<keyword evidence="2" id="KW-1003">Cell membrane</keyword>
<evidence type="ECO:0000256" key="7">
    <source>
        <dbReference type="ARBA" id="ARBA00024033"/>
    </source>
</evidence>
<dbReference type="STRING" id="1549748.WH95_18215"/>
<feature type="transmembrane region" description="Helical" evidence="8">
    <location>
        <begin position="342"/>
        <end position="360"/>
    </location>
</feature>
<dbReference type="Proteomes" id="UP000034491">
    <property type="component" value="Unassembled WGS sequence"/>
</dbReference>
<comment type="subcellular location">
    <subcellularLocation>
        <location evidence="1">Cell membrane</location>
        <topology evidence="1">Multi-pass membrane protein</topology>
    </subcellularLocation>
</comment>
<evidence type="ECO:0000256" key="1">
    <source>
        <dbReference type="ARBA" id="ARBA00004651"/>
    </source>
</evidence>
<feature type="transmembrane region" description="Helical" evidence="8">
    <location>
        <begin position="320"/>
        <end position="336"/>
    </location>
</feature>
<keyword evidence="5 8" id="KW-1133">Transmembrane helix</keyword>
<evidence type="ECO:0000256" key="2">
    <source>
        <dbReference type="ARBA" id="ARBA00022475"/>
    </source>
</evidence>
<feature type="transmembrane region" description="Helical" evidence="8">
    <location>
        <begin position="160"/>
        <end position="185"/>
    </location>
</feature>
<organism evidence="9 10">
    <name type="scientific">Kiloniella litopenaei</name>
    <dbReference type="NCBI Taxonomy" id="1549748"/>
    <lineage>
        <taxon>Bacteria</taxon>
        <taxon>Pseudomonadati</taxon>
        <taxon>Pseudomonadota</taxon>
        <taxon>Alphaproteobacteria</taxon>
        <taxon>Rhodospirillales</taxon>
        <taxon>Kiloniellaceae</taxon>
        <taxon>Kiloniella</taxon>
    </lineage>
</organism>
<comment type="similarity">
    <text evidence="7">Belongs to the glycosyltransferase 87 family.</text>
</comment>
<feature type="transmembrane region" description="Helical" evidence="8">
    <location>
        <begin position="15"/>
        <end position="32"/>
    </location>
</feature>
<evidence type="ECO:0000256" key="3">
    <source>
        <dbReference type="ARBA" id="ARBA00022679"/>
    </source>
</evidence>
<dbReference type="EMBL" id="LANI01000032">
    <property type="protein sequence ID" value="KKJ75391.1"/>
    <property type="molecule type" value="Genomic_DNA"/>
</dbReference>
<reference evidence="9 10" key="1">
    <citation type="submission" date="2015-03" db="EMBL/GenBank/DDBJ databases">
        <title>Genome sequence of Kiloniella sp. P1-1, isolated from the gut microflora of Pacific white shrimp, Penaeus vannamei.</title>
        <authorList>
            <person name="Shao Z."/>
            <person name="Wang L."/>
            <person name="Li X."/>
        </authorList>
    </citation>
    <scope>NUCLEOTIDE SEQUENCE [LARGE SCALE GENOMIC DNA]</scope>
    <source>
        <strain evidence="9 10">P1-1</strain>
    </source>
</reference>
<keyword evidence="4 8" id="KW-0812">Transmembrane</keyword>
<protein>
    <recommendedName>
        <fullName evidence="11">DUF2029 domain-containing protein</fullName>
    </recommendedName>
</protein>
<feature type="transmembrane region" description="Helical" evidence="8">
    <location>
        <begin position="226"/>
        <end position="245"/>
    </location>
</feature>
<evidence type="ECO:0008006" key="11">
    <source>
        <dbReference type="Google" id="ProtNLM"/>
    </source>
</evidence>
<dbReference type="GO" id="GO:0016758">
    <property type="term" value="F:hexosyltransferase activity"/>
    <property type="evidence" value="ECO:0007669"/>
    <property type="project" value="InterPro"/>
</dbReference>
<evidence type="ECO:0000256" key="8">
    <source>
        <dbReference type="SAM" id="Phobius"/>
    </source>
</evidence>
<dbReference type="AlphaFoldDB" id="A0A0M2R174"/>
<sequence>MSCFPISDRYVKSHALWPALVMLSLTGGYLLYTHINLSGLVTGSGSVLGGDFLAFYTGGVFLNQGILKDIYSINSSLLFPHQIDFQKSLISKDLDGYAPFLNPPFMAFIYSPFARLPYVYGLIIWQVFNFLVLTYTINLLRKELEFFQQIPLHKLVGCCFLFYPTLGWFMHAQATPIILLLYVLCYKYLRHGNDFKAGFFLGLIAFKPQLAIALAVVLLLKWRWQALLGGVISVSLWMGTGFIFLPDAMFAFLEVSPQFLDLLRSPNYPTWGIHSFFGFFVLLLDHTNVLLSNSSIYIISGGTIILLYFLWHKFTWKKDLAWWDLAMAITFIWGILLSPHLYYYDLMLLLLPAAIVINFIETGKTESTTMLFGIAITWIACFLSGFISIGQILLYDKYQIIAPVFQVSTPIIFLWGLSIFNYLIKRHKQVYT</sequence>
<evidence type="ECO:0000256" key="5">
    <source>
        <dbReference type="ARBA" id="ARBA00022989"/>
    </source>
</evidence>
<feature type="transmembrane region" description="Helical" evidence="8">
    <location>
        <begin position="400"/>
        <end position="424"/>
    </location>
</feature>
<keyword evidence="6 8" id="KW-0472">Membrane</keyword>
<dbReference type="GO" id="GO:0005886">
    <property type="term" value="C:plasma membrane"/>
    <property type="evidence" value="ECO:0007669"/>
    <property type="project" value="UniProtKB-SubCell"/>
</dbReference>
<feature type="transmembrane region" description="Helical" evidence="8">
    <location>
        <begin position="197"/>
        <end position="220"/>
    </location>
</feature>
<gene>
    <name evidence="9" type="ORF">WH95_18215</name>
</gene>
<name>A0A0M2R174_9PROT</name>
<keyword evidence="10" id="KW-1185">Reference proteome</keyword>
<dbReference type="Pfam" id="PF09594">
    <property type="entry name" value="GT87"/>
    <property type="match status" value="1"/>
</dbReference>
<evidence type="ECO:0000313" key="9">
    <source>
        <dbReference type="EMBL" id="KKJ75391.1"/>
    </source>
</evidence>